<evidence type="ECO:0000256" key="5">
    <source>
        <dbReference type="SAM" id="Coils"/>
    </source>
</evidence>
<dbReference type="EMBL" id="JAODUP010000836">
    <property type="protein sequence ID" value="KAK2143506.1"/>
    <property type="molecule type" value="Genomic_DNA"/>
</dbReference>
<sequence length="447" mass="51374">MYPSTNAVLGPLGESAPAATTPAFWIRSTPPNGSQYEPLPDNGIQVVCNATTLSCRYENPYNLTEFRIPEDQCPEVPFYLICHGAYTVFTEIVYGYVSPMLVLFTIITNITMSLVLLMKNMRSPTNTLLMAMALSDMFTGIWPVPCFIYFYTLGHYRDFVPYDWCFVHEVMTEYVPTIFHTASIWLTVALAVQRYIYVCHSMKAKRWCTISNAIKVVIVIYLVAICTQCTRFFEWQYIRVRAQSLLDPGREIVTCRKRFTPFVVRYMHIYFNLYYWIRVIFIHLIPCTSLIVLNSILIAAMRSAQERREQLLRQNRRSECRRLKEANCTTLLLVAVVGLFLLVEFPLAILLILLIVENTFDVALMSKHERNQASLLINLIILLSYPLNFFIYCGMSRQFRETFKRLFVGGLPSGDRDGQSQYISLATENGGAKNNATTACNTRDTLM</sequence>
<proteinExistence type="predicted"/>
<evidence type="ECO:0000256" key="4">
    <source>
        <dbReference type="ARBA" id="ARBA00023136"/>
    </source>
</evidence>
<comment type="subcellular location">
    <subcellularLocation>
        <location evidence="1">Membrane</location>
    </subcellularLocation>
</comment>
<evidence type="ECO:0000256" key="2">
    <source>
        <dbReference type="ARBA" id="ARBA00022692"/>
    </source>
</evidence>
<feature type="transmembrane region" description="Helical" evidence="6">
    <location>
        <begin position="275"/>
        <end position="300"/>
    </location>
</feature>
<gene>
    <name evidence="8" type="ORF">LSH36_836g01011</name>
</gene>
<organism evidence="8 9">
    <name type="scientific">Paralvinella palmiformis</name>
    <dbReference type="NCBI Taxonomy" id="53620"/>
    <lineage>
        <taxon>Eukaryota</taxon>
        <taxon>Metazoa</taxon>
        <taxon>Spiralia</taxon>
        <taxon>Lophotrochozoa</taxon>
        <taxon>Annelida</taxon>
        <taxon>Polychaeta</taxon>
        <taxon>Sedentaria</taxon>
        <taxon>Canalipalpata</taxon>
        <taxon>Terebellida</taxon>
        <taxon>Terebelliformia</taxon>
        <taxon>Alvinellidae</taxon>
        <taxon>Paralvinella</taxon>
    </lineage>
</organism>
<dbReference type="InterPro" id="IPR000276">
    <property type="entry name" value="GPCR_Rhodpsn"/>
</dbReference>
<evidence type="ECO:0000256" key="6">
    <source>
        <dbReference type="SAM" id="Phobius"/>
    </source>
</evidence>
<reference evidence="8" key="1">
    <citation type="journal article" date="2023" name="Mol. Biol. Evol.">
        <title>Third-Generation Sequencing Reveals the Adaptive Role of the Epigenome in Three Deep-Sea Polychaetes.</title>
        <authorList>
            <person name="Perez M."/>
            <person name="Aroh O."/>
            <person name="Sun Y."/>
            <person name="Lan Y."/>
            <person name="Juniper S.K."/>
            <person name="Young C.R."/>
            <person name="Angers B."/>
            <person name="Qian P.Y."/>
        </authorList>
    </citation>
    <scope>NUCLEOTIDE SEQUENCE</scope>
    <source>
        <strain evidence="8">P08H-3</strain>
    </source>
</reference>
<feature type="transmembrane region" description="Helical" evidence="6">
    <location>
        <begin position="331"/>
        <end position="355"/>
    </location>
</feature>
<dbReference type="InterPro" id="IPR053071">
    <property type="entry name" value="GPCR1-related_rcpt"/>
</dbReference>
<evidence type="ECO:0000313" key="9">
    <source>
        <dbReference type="Proteomes" id="UP001208570"/>
    </source>
</evidence>
<dbReference type="AlphaFoldDB" id="A0AAD9IYV7"/>
<dbReference type="SUPFAM" id="SSF81321">
    <property type="entry name" value="Family A G protein-coupled receptor-like"/>
    <property type="match status" value="1"/>
</dbReference>
<dbReference type="InterPro" id="IPR017452">
    <property type="entry name" value="GPCR_Rhodpsn_7TM"/>
</dbReference>
<dbReference type="PROSITE" id="PS50262">
    <property type="entry name" value="G_PROTEIN_RECEP_F1_2"/>
    <property type="match status" value="1"/>
</dbReference>
<dbReference type="PANTHER" id="PTHR47023">
    <property type="entry name" value="SEX PEPTIDE RECEPTOR"/>
    <property type="match status" value="1"/>
</dbReference>
<comment type="caution">
    <text evidence="8">The sequence shown here is derived from an EMBL/GenBank/DDBJ whole genome shotgun (WGS) entry which is preliminary data.</text>
</comment>
<feature type="domain" description="G-protein coupled receptors family 1 profile" evidence="7">
    <location>
        <begin position="108"/>
        <end position="392"/>
    </location>
</feature>
<feature type="coiled-coil region" evidence="5">
    <location>
        <begin position="294"/>
        <end position="321"/>
    </location>
</feature>
<keyword evidence="5" id="KW-0175">Coiled coil</keyword>
<protein>
    <recommendedName>
        <fullName evidence="7">G-protein coupled receptors family 1 profile domain-containing protein</fullName>
    </recommendedName>
</protein>
<evidence type="ECO:0000313" key="8">
    <source>
        <dbReference type="EMBL" id="KAK2143506.1"/>
    </source>
</evidence>
<accession>A0AAD9IYV7</accession>
<evidence type="ECO:0000256" key="3">
    <source>
        <dbReference type="ARBA" id="ARBA00022989"/>
    </source>
</evidence>
<dbReference type="GO" id="GO:0008528">
    <property type="term" value="F:G protein-coupled peptide receptor activity"/>
    <property type="evidence" value="ECO:0007669"/>
    <property type="project" value="InterPro"/>
</dbReference>
<feature type="transmembrane region" description="Helical" evidence="6">
    <location>
        <begin position="375"/>
        <end position="395"/>
    </location>
</feature>
<feature type="transmembrane region" description="Helical" evidence="6">
    <location>
        <begin position="96"/>
        <end position="117"/>
    </location>
</feature>
<evidence type="ECO:0000256" key="1">
    <source>
        <dbReference type="ARBA" id="ARBA00004370"/>
    </source>
</evidence>
<dbReference type="GO" id="GO:0016020">
    <property type="term" value="C:membrane"/>
    <property type="evidence" value="ECO:0007669"/>
    <property type="project" value="UniProtKB-SubCell"/>
</dbReference>
<feature type="transmembrane region" description="Helical" evidence="6">
    <location>
        <begin position="213"/>
        <end position="233"/>
    </location>
</feature>
<dbReference type="Pfam" id="PF10324">
    <property type="entry name" value="7TM_GPCR_Srw"/>
    <property type="match status" value="1"/>
</dbReference>
<keyword evidence="3 6" id="KW-1133">Transmembrane helix</keyword>
<dbReference type="Gene3D" id="1.20.1070.10">
    <property type="entry name" value="Rhodopsin 7-helix transmembrane proteins"/>
    <property type="match status" value="1"/>
</dbReference>
<dbReference type="PRINTS" id="PR00237">
    <property type="entry name" value="GPCRRHODOPSN"/>
</dbReference>
<dbReference type="Proteomes" id="UP001208570">
    <property type="component" value="Unassembled WGS sequence"/>
</dbReference>
<evidence type="ECO:0000259" key="7">
    <source>
        <dbReference type="PROSITE" id="PS50262"/>
    </source>
</evidence>
<dbReference type="PANTHER" id="PTHR47023:SF1">
    <property type="entry name" value="SEX PEPTIDE RECEPTOR"/>
    <property type="match status" value="1"/>
</dbReference>
<keyword evidence="9" id="KW-1185">Reference proteome</keyword>
<feature type="transmembrane region" description="Helical" evidence="6">
    <location>
        <begin position="174"/>
        <end position="192"/>
    </location>
</feature>
<name>A0AAD9IYV7_9ANNE</name>
<dbReference type="InterPro" id="IPR019427">
    <property type="entry name" value="7TM_GPCR_serpentine_rcpt_Srw"/>
</dbReference>
<keyword evidence="4 6" id="KW-0472">Membrane</keyword>
<dbReference type="CDD" id="cd14978">
    <property type="entry name" value="7tmA_FMRFamide_R-like"/>
    <property type="match status" value="1"/>
</dbReference>
<feature type="transmembrane region" description="Helical" evidence="6">
    <location>
        <begin position="129"/>
        <end position="154"/>
    </location>
</feature>
<keyword evidence="2 6" id="KW-0812">Transmembrane</keyword>